<dbReference type="PANTHER" id="PTHR31027">
    <property type="entry name" value="NUCLEAR SEGREGATION PROTEIN BFR1"/>
    <property type="match status" value="1"/>
</dbReference>
<keyword evidence="4" id="KW-1185">Reference proteome</keyword>
<dbReference type="GO" id="GO:0008298">
    <property type="term" value="P:intracellular mRNA localization"/>
    <property type="evidence" value="ECO:0007669"/>
    <property type="project" value="TreeGrafter"/>
</dbReference>
<feature type="coiled-coil region" evidence="1">
    <location>
        <begin position="191"/>
        <end position="218"/>
    </location>
</feature>
<reference evidence="4" key="1">
    <citation type="submission" date="2015-10" db="EMBL/GenBank/DDBJ databases">
        <authorList>
            <person name="Devillers H."/>
        </authorList>
    </citation>
    <scope>NUCLEOTIDE SEQUENCE [LARGE SCALE GENOMIC DNA]</scope>
</reference>
<protein>
    <submittedName>
        <fullName evidence="3">LAQU0S01e07294g1_1</fullName>
    </submittedName>
</protein>
<feature type="region of interest" description="Disordered" evidence="2">
    <location>
        <begin position="439"/>
        <end position="470"/>
    </location>
</feature>
<dbReference type="GO" id="GO:0005783">
    <property type="term" value="C:endoplasmic reticulum"/>
    <property type="evidence" value="ECO:0007669"/>
    <property type="project" value="TreeGrafter"/>
</dbReference>
<accession>A0A0P1KM86</accession>
<evidence type="ECO:0000256" key="1">
    <source>
        <dbReference type="SAM" id="Coils"/>
    </source>
</evidence>
<keyword evidence="1" id="KW-0175">Coiled coil</keyword>
<dbReference type="AlphaFoldDB" id="A0A0P1KM86"/>
<evidence type="ECO:0000313" key="3">
    <source>
        <dbReference type="EMBL" id="CUS20469.1"/>
    </source>
</evidence>
<organism evidence="3 4">
    <name type="scientific">Lachancea quebecensis</name>
    <dbReference type="NCBI Taxonomy" id="1654605"/>
    <lineage>
        <taxon>Eukaryota</taxon>
        <taxon>Fungi</taxon>
        <taxon>Dikarya</taxon>
        <taxon>Ascomycota</taxon>
        <taxon>Saccharomycotina</taxon>
        <taxon>Saccharomycetes</taxon>
        <taxon>Saccharomycetales</taxon>
        <taxon>Saccharomycetaceae</taxon>
        <taxon>Lachancea</taxon>
    </lineage>
</organism>
<dbReference type="InterPro" id="IPR039604">
    <property type="entry name" value="Bfr1"/>
</dbReference>
<feature type="region of interest" description="Disordered" evidence="2">
    <location>
        <begin position="349"/>
        <end position="373"/>
    </location>
</feature>
<evidence type="ECO:0000313" key="4">
    <source>
        <dbReference type="Proteomes" id="UP000236544"/>
    </source>
</evidence>
<feature type="compositionally biased region" description="Basic and acidic residues" evidence="2">
    <location>
        <begin position="439"/>
        <end position="461"/>
    </location>
</feature>
<dbReference type="OrthoDB" id="2195113at2759"/>
<gene>
    <name evidence="3" type="ORF">LAQU0_S01e07294g</name>
</gene>
<dbReference type="GO" id="GO:1990904">
    <property type="term" value="C:ribonucleoprotein complex"/>
    <property type="evidence" value="ECO:0007669"/>
    <property type="project" value="TreeGrafter"/>
</dbReference>
<dbReference type="GO" id="GO:0003729">
    <property type="term" value="F:mRNA binding"/>
    <property type="evidence" value="ECO:0007669"/>
    <property type="project" value="TreeGrafter"/>
</dbReference>
<dbReference type="Proteomes" id="UP000236544">
    <property type="component" value="Unassembled WGS sequence"/>
</dbReference>
<evidence type="ECO:0000256" key="2">
    <source>
        <dbReference type="SAM" id="MobiDB-lite"/>
    </source>
</evidence>
<feature type="region of interest" description="Disordered" evidence="2">
    <location>
        <begin position="401"/>
        <end position="420"/>
    </location>
</feature>
<sequence length="470" mass="53797">MSSTTTVKKQGFVKRPDVGARDKKLDVLKGQLKKIDTEIASLRKQIDQQQVPSGAQDQRSQLQNELRGIIKTQSDLKSRRQAIHDQIKALDAELKRKKTQIGAKVGGKSQYQSVADIEARKRTIDADISSGELSLVEEKLLVKELQSLNKLARDLQAIEPIRQSMEDDKSRIAALKQELNELNPKEVSGKFETTQKKLNDLQSKNQNLYDKRQTLFNKRSALYKKRDEVYAQISQIRSDFDNEFKSFKHKLEKERLKREEEQKLSKLLEEKDTVVGKLQEKLTHARQPAFTYEIGAIENVLCVLDPSYVKPAKHTLEVPADSSATKVPVRKVEADDLVPIVKEKEEFFTTGSKSKKNKKKQGSSSNSPASGKFSLEPTMIATLAELDVTVPLNKEEVPKTIEQLKSKHEDFTSRQDEQTEKNIAEVEAKLKELDLEYAKKEENVRKELEEKRAKEQEQEKEQEQDEQEEK</sequence>
<dbReference type="EMBL" id="LN890560">
    <property type="protein sequence ID" value="CUS20469.1"/>
    <property type="molecule type" value="Genomic_DNA"/>
</dbReference>
<name>A0A0P1KM86_9SACH</name>
<dbReference type="GO" id="GO:0042175">
    <property type="term" value="C:nuclear outer membrane-endoplasmic reticulum membrane network"/>
    <property type="evidence" value="ECO:0007669"/>
    <property type="project" value="TreeGrafter"/>
</dbReference>
<dbReference type="PANTHER" id="PTHR31027:SF2">
    <property type="entry name" value="LEBERCILIN DOMAIN-CONTAINING PROTEIN"/>
    <property type="match status" value="1"/>
</dbReference>
<proteinExistence type="predicted"/>